<accession>A0ABY3SRE1</accession>
<name>A0ABY3SRE1_9BACL</name>
<feature type="transmembrane region" description="Helical" evidence="2">
    <location>
        <begin position="80"/>
        <end position="97"/>
    </location>
</feature>
<protein>
    <submittedName>
        <fullName evidence="5">TIGR03943 family protein</fullName>
    </submittedName>
</protein>
<keyword evidence="2" id="KW-1133">Transmembrane helix</keyword>
<dbReference type="Pfam" id="PF21537">
    <property type="entry name" value="DUF1980_C"/>
    <property type="match status" value="1"/>
</dbReference>
<dbReference type="PANTHER" id="PTHR40047">
    <property type="entry name" value="UPF0703 PROTEIN YCGQ"/>
    <property type="match status" value="1"/>
</dbReference>
<dbReference type="InterPro" id="IPR048447">
    <property type="entry name" value="DUF1980_C"/>
</dbReference>
<feature type="domain" description="DUF1980" evidence="4">
    <location>
        <begin position="176"/>
        <end position="310"/>
    </location>
</feature>
<dbReference type="InterPro" id="IPR015402">
    <property type="entry name" value="DUF1980"/>
</dbReference>
<reference evidence="5 6" key="1">
    <citation type="journal article" date="2024" name="Int. J. Syst. Evol. Microbiol.">
        <title>Paenibacillus hexagrammi sp. nov., a novel bacterium isolated from the gut content of Hexagrammos agrammus.</title>
        <authorList>
            <person name="Jung H.K."/>
            <person name="Kim D.G."/>
            <person name="Zin H."/>
            <person name="Park J."/>
            <person name="Jung H."/>
            <person name="Kim Y.O."/>
            <person name="Kong H.J."/>
            <person name="Kim J.W."/>
            <person name="Kim Y.S."/>
        </authorList>
    </citation>
    <scope>NUCLEOTIDE SEQUENCE [LARGE SCALE GENOMIC DNA]</scope>
    <source>
        <strain evidence="5 6">YPD9-1</strain>
    </source>
</reference>
<proteinExistence type="predicted"/>
<feature type="region of interest" description="Disordered" evidence="1">
    <location>
        <begin position="130"/>
        <end position="161"/>
    </location>
</feature>
<dbReference type="Pfam" id="PF09323">
    <property type="entry name" value="DUF1980"/>
    <property type="match status" value="1"/>
</dbReference>
<feature type="domain" description="DUF1980" evidence="3">
    <location>
        <begin position="2"/>
        <end position="112"/>
    </location>
</feature>
<sequence length="320" mass="35595">MLRAAILLSFAMLIVHLAKSEDLVYYIAPRMQSYVKYSSVGLYIIAIYQVYLGIQSLWRKPFTFDCDCNHSDTNSRLKSTVTYSLFILPLLLGFLLPNNAMSSAVADQKGMNLSASSAAPAITKQLSSSASNTKSDLVNQTQSSPLPAKVQTHSSSSTSSASLTDEQIKKLFTAPDAYTEDFAKMGIILYKRDRIVVKPDIYMEILSTVDLFKENFYGKEMELTGFVYREDGLKDDQFIVGRFAVSCCSADALPYGVLVDFPTANHFTKDAWVKVIGTIEPASYQDNDIFKIHASQIESIPDPGTPYVYPNFDPIPELKK</sequence>
<evidence type="ECO:0000256" key="1">
    <source>
        <dbReference type="SAM" id="MobiDB-lite"/>
    </source>
</evidence>
<gene>
    <name evidence="5" type="ORF">L0M14_12555</name>
</gene>
<keyword evidence="6" id="KW-1185">Reference proteome</keyword>
<organism evidence="5 6">
    <name type="scientific">Paenibacillus hexagrammi</name>
    <dbReference type="NCBI Taxonomy" id="2908839"/>
    <lineage>
        <taxon>Bacteria</taxon>
        <taxon>Bacillati</taxon>
        <taxon>Bacillota</taxon>
        <taxon>Bacilli</taxon>
        <taxon>Bacillales</taxon>
        <taxon>Paenibacillaceae</taxon>
        <taxon>Paenibacillus</taxon>
    </lineage>
</organism>
<feature type="transmembrane region" description="Helical" evidence="2">
    <location>
        <begin position="36"/>
        <end position="54"/>
    </location>
</feature>
<evidence type="ECO:0000313" key="6">
    <source>
        <dbReference type="Proteomes" id="UP001649230"/>
    </source>
</evidence>
<dbReference type="RefSeq" id="WP_235122386.1">
    <property type="nucleotide sequence ID" value="NZ_CP090978.1"/>
</dbReference>
<feature type="compositionally biased region" description="Polar residues" evidence="1">
    <location>
        <begin position="130"/>
        <end position="145"/>
    </location>
</feature>
<dbReference type="InterPro" id="IPR052955">
    <property type="entry name" value="UPF0703_membrane_permease"/>
</dbReference>
<dbReference type="Proteomes" id="UP001649230">
    <property type="component" value="Chromosome"/>
</dbReference>
<evidence type="ECO:0000259" key="3">
    <source>
        <dbReference type="Pfam" id="PF09323"/>
    </source>
</evidence>
<dbReference type="InterPro" id="IPR048493">
    <property type="entry name" value="DUF1980_N"/>
</dbReference>
<dbReference type="PANTHER" id="PTHR40047:SF1">
    <property type="entry name" value="UPF0703 PROTEIN YCGQ"/>
    <property type="match status" value="1"/>
</dbReference>
<evidence type="ECO:0000313" key="5">
    <source>
        <dbReference type="EMBL" id="UJF35829.1"/>
    </source>
</evidence>
<dbReference type="EMBL" id="CP090978">
    <property type="protein sequence ID" value="UJF35829.1"/>
    <property type="molecule type" value="Genomic_DNA"/>
</dbReference>
<evidence type="ECO:0000259" key="4">
    <source>
        <dbReference type="Pfam" id="PF21537"/>
    </source>
</evidence>
<keyword evidence="2" id="KW-0812">Transmembrane</keyword>
<dbReference type="NCBIfam" id="TIGR03943">
    <property type="entry name" value="TIGR03943 family putative permease subunit"/>
    <property type="match status" value="1"/>
</dbReference>
<keyword evidence="2" id="KW-0472">Membrane</keyword>
<evidence type="ECO:0000256" key="2">
    <source>
        <dbReference type="SAM" id="Phobius"/>
    </source>
</evidence>